<evidence type="ECO:0000313" key="2">
    <source>
        <dbReference type="EMBL" id="RCG18228.1"/>
    </source>
</evidence>
<dbReference type="Proteomes" id="UP000253094">
    <property type="component" value="Unassembled WGS sequence"/>
</dbReference>
<sequence length="679" mass="75282">MRLSPDGGRTFPRYRGGRLFERQLQDRLPSQPATIPTCDPETGMSRLLAADFDVHKAQALHAPDPHSLVAAQAADFAALIARCGGRAILDGSPSGGRHVYVLWQRPLPHAELNHLALALARRYSTCDPGPMSSPFGQIRPPGAPHKTHRGRLTGWMHLLIPLDQALQAVNHPCGAQTWNRLMQELEAELAATAPIIRTGPGLPEDLLDCSLDDSGVPWLPQSGGRRPIRRHLEQIAVHGTWRRHSYPSASHARQAIVNSAAAAGWRLEDLVEAMATRRWPWLARAYAKYSPTQQHLRLHTEWQKALAGIAEYRSERNGHTREKPSTRGGAPPSAPSMLITRWPRPLQSKAFSQQPDSYEAYQRIRIWLNAVIIAENDPQRRKRWGRRLLSVRKVLRALGAAAQMGGGLEPHFGVRSLSLMTGLGWSCVARVLQLLREEPAADRLIDLTREHHGTQADHYTLTIPAPYRHEALWRRWRAGNIEIIHPGLWDLAAGAAFVYQALLPSVETTTREVIRLAGIGSTAGHRALQELAAHGLADKGAHGWRRGTVTLDDVAERTGTTARRQQWMELYREQRRQWHEVLTSRQAAAQAHRNEPCGQRPIELLLQDGPPGHHGDPASLAGQPPAPPAEFTSALQLLRRELGAVILRTVQQWTPTRATAAQTDGHQPILGSDEKGPAP</sequence>
<protein>
    <submittedName>
        <fullName evidence="2">Uncharacterized protein</fullName>
    </submittedName>
</protein>
<name>A0A367EJD5_9ACTN</name>
<feature type="region of interest" description="Disordered" evidence="1">
    <location>
        <begin position="313"/>
        <end position="337"/>
    </location>
</feature>
<feature type="region of interest" description="Disordered" evidence="1">
    <location>
        <begin position="604"/>
        <end position="629"/>
    </location>
</feature>
<gene>
    <name evidence="2" type="ORF">DQ384_39235</name>
</gene>
<organism evidence="2 3">
    <name type="scientific">Sphaerisporangium album</name>
    <dbReference type="NCBI Taxonomy" id="509200"/>
    <lineage>
        <taxon>Bacteria</taxon>
        <taxon>Bacillati</taxon>
        <taxon>Actinomycetota</taxon>
        <taxon>Actinomycetes</taxon>
        <taxon>Streptosporangiales</taxon>
        <taxon>Streptosporangiaceae</taxon>
        <taxon>Sphaerisporangium</taxon>
    </lineage>
</organism>
<proteinExistence type="predicted"/>
<feature type="compositionally biased region" description="Basic and acidic residues" evidence="1">
    <location>
        <begin position="313"/>
        <end position="325"/>
    </location>
</feature>
<dbReference type="AlphaFoldDB" id="A0A367EJD5"/>
<reference evidence="2 3" key="1">
    <citation type="submission" date="2018-06" db="EMBL/GenBank/DDBJ databases">
        <title>Sphaerisporangium craniellae sp. nov., isolated from a marine sponge in the South China Sea.</title>
        <authorList>
            <person name="Li L."/>
        </authorList>
    </citation>
    <scope>NUCLEOTIDE SEQUENCE [LARGE SCALE GENOMIC DNA]</scope>
    <source>
        <strain evidence="2 3">CCTCC AA 208026</strain>
    </source>
</reference>
<keyword evidence="3" id="KW-1185">Reference proteome</keyword>
<accession>A0A367EJD5</accession>
<comment type="caution">
    <text evidence="2">The sequence shown here is derived from an EMBL/GenBank/DDBJ whole genome shotgun (WGS) entry which is preliminary data.</text>
</comment>
<feature type="region of interest" description="Disordered" evidence="1">
    <location>
        <begin position="657"/>
        <end position="679"/>
    </location>
</feature>
<evidence type="ECO:0000313" key="3">
    <source>
        <dbReference type="Proteomes" id="UP000253094"/>
    </source>
</evidence>
<evidence type="ECO:0000256" key="1">
    <source>
        <dbReference type="SAM" id="MobiDB-lite"/>
    </source>
</evidence>
<dbReference type="EMBL" id="QOIL01000038">
    <property type="protein sequence ID" value="RCG18228.1"/>
    <property type="molecule type" value="Genomic_DNA"/>
</dbReference>